<dbReference type="Proteomes" id="UP000039865">
    <property type="component" value="Unassembled WGS sequence"/>
</dbReference>
<dbReference type="EMBL" id="CCKQ01014028">
    <property type="protein sequence ID" value="CDW85759.1"/>
    <property type="molecule type" value="Genomic_DNA"/>
</dbReference>
<feature type="compositionally biased region" description="Polar residues" evidence="1">
    <location>
        <begin position="826"/>
        <end position="844"/>
    </location>
</feature>
<proteinExistence type="predicted"/>
<evidence type="ECO:0000313" key="3">
    <source>
        <dbReference type="Proteomes" id="UP000039865"/>
    </source>
</evidence>
<dbReference type="AlphaFoldDB" id="A0A078AU32"/>
<dbReference type="SUPFAM" id="SSF48452">
    <property type="entry name" value="TPR-like"/>
    <property type="match status" value="1"/>
</dbReference>
<feature type="compositionally biased region" description="Polar residues" evidence="1">
    <location>
        <begin position="768"/>
        <end position="779"/>
    </location>
</feature>
<organism evidence="2 3">
    <name type="scientific">Stylonychia lemnae</name>
    <name type="common">Ciliate</name>
    <dbReference type="NCBI Taxonomy" id="5949"/>
    <lineage>
        <taxon>Eukaryota</taxon>
        <taxon>Sar</taxon>
        <taxon>Alveolata</taxon>
        <taxon>Ciliophora</taxon>
        <taxon>Intramacronucleata</taxon>
        <taxon>Spirotrichea</taxon>
        <taxon>Stichotrichia</taxon>
        <taxon>Sporadotrichida</taxon>
        <taxon>Oxytrichidae</taxon>
        <taxon>Stylonychinae</taxon>
        <taxon>Stylonychia</taxon>
    </lineage>
</organism>
<feature type="compositionally biased region" description="Polar residues" evidence="1">
    <location>
        <begin position="788"/>
        <end position="797"/>
    </location>
</feature>
<dbReference type="OrthoDB" id="299411at2759"/>
<name>A0A078AU32_STYLE</name>
<feature type="region of interest" description="Disordered" evidence="1">
    <location>
        <begin position="877"/>
        <end position="896"/>
    </location>
</feature>
<feature type="region of interest" description="Disordered" evidence="1">
    <location>
        <begin position="818"/>
        <end position="844"/>
    </location>
</feature>
<evidence type="ECO:0000313" key="2">
    <source>
        <dbReference type="EMBL" id="CDW85759.1"/>
    </source>
</evidence>
<keyword evidence="3" id="KW-1185">Reference proteome</keyword>
<feature type="region of interest" description="Disordered" evidence="1">
    <location>
        <begin position="768"/>
        <end position="797"/>
    </location>
</feature>
<protein>
    <recommendedName>
        <fullName evidence="4">Tpr domain containing protein</fullName>
    </recommendedName>
</protein>
<dbReference type="OMA" id="CIISSEQ"/>
<gene>
    <name evidence="2" type="primary">Contig12725.g642</name>
    <name evidence="2" type="ORF">STYLEM_14846</name>
</gene>
<sequence>MIYQCRQAIDGEIKKGGPLDKKSGQNQQAIGSFTENESFNRHYNKELKVSEDEIPIVLLELNESALAFITREQFEKALLLLQKAHGVLDVVDLSNCKRDQMIALEIFLNMALCYQKLGQLEECSLCLETCIEHLSAGDYLQQLKNQSLAMRIMKMKLECKLRMQLCAILSQLHRHREALEQAYESAKIGNVIVQDQIHLCEYISKRVDFESMRNMNKHQTVNAINLTEDSQNGLDNESSFSQEDGLNIVNQSVDSITQYQSPQAFQNNLEDSISLIERSAKKLLPIYKELHKRLVQIRKSATVEQKSNKNDFETDRMESDDLTDIDLLNDNSNNKRGLRNKSLGRITELKKRDPSNEKKLGDNLLDMRHMLGFLNQSEWVTSLNIGNIMQISPIQHEDLIAHRRNEQEISRDAFLESVGILQQQLFEEISQINNFDSAFKTKESEYWHAKSLEVACTFLPSDCPLLNHVLLSYQKHHAPSSTAIPENQTTEEILEIMKPLLGIENNKFQPIIRRIQNIKIELSPVAIKSAKSTVKKLLRKIQPQTIPSLNNLTPLDTTNAQISTAVKTPQNINQLHKEKIVKIMKFEKVMKKFCKNVGVDKLTLLTMLVGKSNIEEFMNKNELSSRKDSLNQSRENLITKDSIQMNTGQAAQLAYNNMISGIDPDQPQGQNYVRVRNQVFKSRNGNYSFSENRENVTAPIYAQQNNLLENLTRGSVSDVLNKNYESENSIFHELKNNLNENSFNEQILEKNRINMNSREAANSSIVGTILSKRQNSNEKLTPLRPRSSKGNRQISNNGQMQFLGSHQQIIQNSKFGMNKSEERTKSQQQSRTLNSGSKQKSSNNETFSKMLQQNLLMNQQQQQQLLQAHQSLKMQKKSFNNNNGQNNENNSSSNPLIVQETKKNKINYDDLKKYLIKEYQSQKQQNKLSNLYLKQDDITMLQSKSKTKQGNNGGRSGKNLGQQQQQIQLSAQNIVNQQKQQQQQIYMTQQRPISVGAVGNIKKRDKNKALMQELLNGGGNKNKLLAGAPLVGFLGNHNLSVNITNIAGNVNGLRQQQFFDDDMKQINNNNANSGFIRAVGGAGSLVGIENLLPNHKLGQFMSFDGRRKSQPQ</sequence>
<feature type="region of interest" description="Disordered" evidence="1">
    <location>
        <begin position="943"/>
        <end position="965"/>
    </location>
</feature>
<dbReference type="InterPro" id="IPR011990">
    <property type="entry name" value="TPR-like_helical_dom_sf"/>
</dbReference>
<dbReference type="InParanoid" id="A0A078AU32"/>
<evidence type="ECO:0000256" key="1">
    <source>
        <dbReference type="SAM" id="MobiDB-lite"/>
    </source>
</evidence>
<accession>A0A078AU32</accession>
<dbReference type="Gene3D" id="1.25.40.10">
    <property type="entry name" value="Tetratricopeptide repeat domain"/>
    <property type="match status" value="1"/>
</dbReference>
<feature type="compositionally biased region" description="Low complexity" evidence="1">
    <location>
        <begin position="878"/>
        <end position="894"/>
    </location>
</feature>
<reference evidence="2 3" key="1">
    <citation type="submission" date="2014-06" db="EMBL/GenBank/DDBJ databases">
        <authorList>
            <person name="Swart Estienne"/>
        </authorList>
    </citation>
    <scope>NUCLEOTIDE SEQUENCE [LARGE SCALE GENOMIC DNA]</scope>
    <source>
        <strain evidence="2 3">130c</strain>
    </source>
</reference>
<evidence type="ECO:0008006" key="4">
    <source>
        <dbReference type="Google" id="ProtNLM"/>
    </source>
</evidence>